<evidence type="ECO:0000256" key="1">
    <source>
        <dbReference type="ARBA" id="ARBA00004123"/>
    </source>
</evidence>
<dbReference type="GO" id="GO:0008270">
    <property type="term" value="F:zinc ion binding"/>
    <property type="evidence" value="ECO:0007669"/>
    <property type="project" value="UniProtKB-KW"/>
</dbReference>
<sequence length="549" mass="63562">MLIKSYEMTDQLYNPINHLTQAELMEKFNLAFYEAQNLSKNDILSTFNENVPETTDVNDTDGVTDDYLIDYLISNPEDSPVSTPNSQIDVNFDFDDFEIDFDQNVTKNSENDENFDTETFTTETSLSESTNYSKFFVSPFVEGKQEKMVDNVDFDIDFSGEFVNTSVIFEDMKTEFDEGDGSECSEFITFLPPIETIKNNVNFNNFLRKVPADDLDQSNQNTSQISNDFGHLLNSKCSVTILNENSTAIQEHCPNIFEVHPDNHMVLTQSDALLNDDPFLSSTDDATTCTITKREYVEDLTENDCEEVSSSVNFQCKWENCYQLYESQATLVKHIEKCHVELKRGEEFTCYWSNCPRKTKPFNARYKLLIHMRVHSGEKPNKCPFKGCNKAFSRLENLKIHQRSHTGERPYLCQFSTCTKSFSNSSDRAKHQRTHFDTKPYACQVYGCTKKYTDPSSLRKHVKNHTYEEQLQVKKKNSEDTMSFASQTFVKKYLDPSKQKAVRSGPNPAFFDHSYSTTFIGERNYNIVNIKRDLKNKLYEKNKLRKLYC</sequence>
<feature type="domain" description="C2H2-type" evidence="8">
    <location>
        <begin position="411"/>
        <end position="440"/>
    </location>
</feature>
<accession>A0A9P0CLV0</accession>
<comment type="subcellular location">
    <subcellularLocation>
        <location evidence="1">Nucleus</location>
    </subcellularLocation>
</comment>
<feature type="domain" description="C2H2-type" evidence="8">
    <location>
        <begin position="381"/>
        <end position="410"/>
    </location>
</feature>
<keyword evidence="4 7" id="KW-0863">Zinc-finger</keyword>
<dbReference type="InterPro" id="IPR013087">
    <property type="entry name" value="Znf_C2H2_type"/>
</dbReference>
<dbReference type="Gene3D" id="3.30.160.60">
    <property type="entry name" value="Classic Zinc Finger"/>
    <property type="match status" value="5"/>
</dbReference>
<dbReference type="InterPro" id="IPR036236">
    <property type="entry name" value="Znf_C2H2_sf"/>
</dbReference>
<evidence type="ECO:0000313" key="10">
    <source>
        <dbReference type="Proteomes" id="UP001153636"/>
    </source>
</evidence>
<dbReference type="InterPro" id="IPR043359">
    <property type="entry name" value="GLI-like"/>
</dbReference>
<feature type="domain" description="C2H2-type" evidence="8">
    <location>
        <begin position="441"/>
        <end position="470"/>
    </location>
</feature>
<evidence type="ECO:0000256" key="4">
    <source>
        <dbReference type="ARBA" id="ARBA00022771"/>
    </source>
</evidence>
<evidence type="ECO:0000256" key="6">
    <source>
        <dbReference type="ARBA" id="ARBA00023242"/>
    </source>
</evidence>
<dbReference type="InterPro" id="IPR056436">
    <property type="entry name" value="Znf-C2H2_ZIC1-5/GLI1-3-like"/>
</dbReference>
<dbReference type="SMART" id="SM00355">
    <property type="entry name" value="ZnF_C2H2"/>
    <property type="match status" value="5"/>
</dbReference>
<evidence type="ECO:0000256" key="5">
    <source>
        <dbReference type="ARBA" id="ARBA00022833"/>
    </source>
</evidence>
<dbReference type="Pfam" id="PF00096">
    <property type="entry name" value="zf-C2H2"/>
    <property type="match status" value="3"/>
</dbReference>
<dbReference type="OrthoDB" id="3214149at2759"/>
<keyword evidence="3" id="KW-0677">Repeat</keyword>
<dbReference type="PROSITE" id="PS50157">
    <property type="entry name" value="ZINC_FINGER_C2H2_2"/>
    <property type="match status" value="5"/>
</dbReference>
<reference evidence="9" key="1">
    <citation type="submission" date="2022-01" db="EMBL/GenBank/DDBJ databases">
        <authorList>
            <person name="King R."/>
        </authorList>
    </citation>
    <scope>NUCLEOTIDE SEQUENCE</scope>
</reference>
<dbReference type="PANTHER" id="PTHR45718:SF7">
    <property type="entry name" value="C2H2-TYPE DOMAIN-CONTAINING PROTEIN"/>
    <property type="match status" value="1"/>
</dbReference>
<keyword evidence="6" id="KW-0539">Nucleus</keyword>
<evidence type="ECO:0000256" key="2">
    <source>
        <dbReference type="ARBA" id="ARBA00022723"/>
    </source>
</evidence>
<organism evidence="9 10">
    <name type="scientific">Psylliodes chrysocephalus</name>
    <dbReference type="NCBI Taxonomy" id="3402493"/>
    <lineage>
        <taxon>Eukaryota</taxon>
        <taxon>Metazoa</taxon>
        <taxon>Ecdysozoa</taxon>
        <taxon>Arthropoda</taxon>
        <taxon>Hexapoda</taxon>
        <taxon>Insecta</taxon>
        <taxon>Pterygota</taxon>
        <taxon>Neoptera</taxon>
        <taxon>Endopterygota</taxon>
        <taxon>Coleoptera</taxon>
        <taxon>Polyphaga</taxon>
        <taxon>Cucujiformia</taxon>
        <taxon>Chrysomeloidea</taxon>
        <taxon>Chrysomelidae</taxon>
        <taxon>Galerucinae</taxon>
        <taxon>Alticini</taxon>
        <taxon>Psylliodes</taxon>
    </lineage>
</organism>
<dbReference type="Pfam" id="PF23561">
    <property type="entry name" value="zf-C2H2_15"/>
    <property type="match status" value="1"/>
</dbReference>
<dbReference type="AlphaFoldDB" id="A0A9P0CLV0"/>
<dbReference type="FunFam" id="3.30.160.60:FF:000048">
    <property type="entry name" value="GLI family zinc finger 3"/>
    <property type="match status" value="1"/>
</dbReference>
<name>A0A9P0CLV0_9CUCU</name>
<evidence type="ECO:0000313" key="9">
    <source>
        <dbReference type="EMBL" id="CAH1102190.1"/>
    </source>
</evidence>
<proteinExistence type="predicted"/>
<keyword evidence="5" id="KW-0862">Zinc</keyword>
<evidence type="ECO:0000256" key="7">
    <source>
        <dbReference type="PROSITE-ProRule" id="PRU00042"/>
    </source>
</evidence>
<evidence type="ECO:0000259" key="8">
    <source>
        <dbReference type="PROSITE" id="PS50157"/>
    </source>
</evidence>
<dbReference type="SUPFAM" id="SSF57667">
    <property type="entry name" value="beta-beta-alpha zinc fingers"/>
    <property type="match status" value="3"/>
</dbReference>
<keyword evidence="10" id="KW-1185">Reference proteome</keyword>
<dbReference type="Proteomes" id="UP001153636">
    <property type="component" value="Chromosome 12"/>
</dbReference>
<feature type="domain" description="C2H2-type" evidence="8">
    <location>
        <begin position="353"/>
        <end position="380"/>
    </location>
</feature>
<feature type="domain" description="C2H2-type" evidence="8">
    <location>
        <begin position="314"/>
        <end position="344"/>
    </location>
</feature>
<dbReference type="PROSITE" id="PS00028">
    <property type="entry name" value="ZINC_FINGER_C2H2_1"/>
    <property type="match status" value="4"/>
</dbReference>
<dbReference type="GO" id="GO:0140297">
    <property type="term" value="F:DNA-binding transcription factor binding"/>
    <property type="evidence" value="ECO:0007669"/>
    <property type="project" value="UniProtKB-ARBA"/>
</dbReference>
<protein>
    <recommendedName>
        <fullName evidence="8">C2H2-type domain-containing protein</fullName>
    </recommendedName>
</protein>
<dbReference type="EMBL" id="OV651824">
    <property type="protein sequence ID" value="CAH1102190.1"/>
    <property type="molecule type" value="Genomic_DNA"/>
</dbReference>
<dbReference type="GO" id="GO:0000978">
    <property type="term" value="F:RNA polymerase II cis-regulatory region sequence-specific DNA binding"/>
    <property type="evidence" value="ECO:0007669"/>
    <property type="project" value="TreeGrafter"/>
</dbReference>
<keyword evidence="2" id="KW-0479">Metal-binding</keyword>
<dbReference type="FunFam" id="3.30.160.60:FF:000031">
    <property type="entry name" value="GLI family zinc finger 3"/>
    <property type="match status" value="1"/>
</dbReference>
<dbReference type="PANTHER" id="PTHR45718">
    <property type="entry name" value="TRANSCRIPTIONAL ACTIVATOR CUBITUS INTERRUPTUS"/>
    <property type="match status" value="1"/>
</dbReference>
<dbReference type="GO" id="GO:0000981">
    <property type="term" value="F:DNA-binding transcription factor activity, RNA polymerase II-specific"/>
    <property type="evidence" value="ECO:0007669"/>
    <property type="project" value="TreeGrafter"/>
</dbReference>
<evidence type="ECO:0000256" key="3">
    <source>
        <dbReference type="ARBA" id="ARBA00022737"/>
    </source>
</evidence>
<gene>
    <name evidence="9" type="ORF">PSYICH_LOCUS3386</name>
</gene>
<dbReference type="GO" id="GO:0005634">
    <property type="term" value="C:nucleus"/>
    <property type="evidence" value="ECO:0007669"/>
    <property type="project" value="UniProtKB-SubCell"/>
</dbReference>